<reference evidence="6 7" key="1">
    <citation type="journal article" date="2024" name="Front Chem Biol">
        <title>Unveiling the potential of Daldinia eschscholtzii MFLUCC 19-0629 through bioactivity and bioinformatics studies for enhanced sustainable agriculture production.</title>
        <authorList>
            <person name="Brooks S."/>
            <person name="Weaver J.A."/>
            <person name="Klomchit A."/>
            <person name="Alharthi S.A."/>
            <person name="Onlamun T."/>
            <person name="Nurani R."/>
            <person name="Vong T.K."/>
            <person name="Alberti F."/>
            <person name="Greco C."/>
        </authorList>
    </citation>
    <scope>NUCLEOTIDE SEQUENCE [LARGE SCALE GENOMIC DNA]</scope>
    <source>
        <strain evidence="6">MFLUCC 19-0629</strain>
    </source>
</reference>
<sequence>MLTPTTIPYFTQFYPIGNTPAVSLTRGLPQGLDADILLLGCGDIRNILYTAYSERGFPRNVLLFTLFVDGISADSAWEIYFHFRIDESSKKSIKDQAQKLVSLSGSIEQWTEGPYGSMLRFCDVYSLQEVRRVWVKYASAKSKTNASFEKDLENTRRLLRLMGGQSELILTGLRSAAPLSLSSKDEVVKAREHFWKHGSLSKHPGTVPNPLFSESMSANTYLHYGTDPILGFHLATAIATLAPGSPLRPEKDHGEILRVVAAAKTQFREWVAAFREIPETHIILRFIVSDAVSLGHALQALSTSRSSPVCLFRRQLDIAPIEFDPKSYATLDSAPTRFDVIDTSNLADHLGALNLLVAAAPLLKTSASSTLWTETLIKTEKTRRQQFDALLPGHAQTISLLLALSPVDFWTNATSVSCVDEVLLNSMGTSVDVQQAHSRLAWKRSTYFSRLPSGLETLTVAPHELASVMFQVYLQMFENEDATPLLGASHEEMIRRLLGSKYPRFHRGSFVLLLKYIRANTSTAWPSFWEHFLGMVDQDIANKSTMRSLYRQDLCVQLHIHDLHTERWMREELKPIPSAGGFNAWKNIPDVVCVTVVVPRKHIDSVYSTEEGKQSAPTFEGIVKSSKPMDWENYFSGVHAVFGQVEASGQREGESFSITIRQDPLGWQGKSPLIVSFYAPAAGLQVEPKDTRVGLRLQNSPMNIRTFQQFLPTMIVYTAAVKDTSNVFITKYEPGMTGYPLAAWYEDPTVKSATQADAPQSARITANFEHGMIKSLCNHIDFPSQEAQKLLAERAPIELQQSSPFSIDIVFGKRRLVHAASFPTPVLKETAKTRIARASHYIEVIAPLADPLTSEPLSSFIYPVTLGENSVPIALNSQQVNLDSLPILNVDQAYKKENQWLNILTSHQFSVRERRLRDSSEPASLRMNFKESLFSMFMIASGLQGGHTGLFALQHPKDGNQMLLFVRAIRINGAEGSIVADAAVLPFTRQLIESGEIEMFLYILRELEICAINVNDEELVLWKKVLPALVERCRTWSHGPNCEYKKPRATIPLSTEMGKQFMCSCGNGKLPEGFMSLPEWDEAASKYAIRVAISPTFSVPLVEDVVDLSLLKAQGSLERLHMDKCRNCNATEGKNGGNLLKCARCKEVMYCSSECQRKDWKKHRMECKPYDE</sequence>
<evidence type="ECO:0000313" key="6">
    <source>
        <dbReference type="EMBL" id="KAK6953529.1"/>
    </source>
</evidence>
<dbReference type="InterPro" id="IPR027974">
    <property type="entry name" value="DUF4470"/>
</dbReference>
<dbReference type="GO" id="GO:0008270">
    <property type="term" value="F:zinc ion binding"/>
    <property type="evidence" value="ECO:0007669"/>
    <property type="project" value="UniProtKB-KW"/>
</dbReference>
<evidence type="ECO:0000313" key="7">
    <source>
        <dbReference type="Proteomes" id="UP001369815"/>
    </source>
</evidence>
<accession>A0AAX6MLN1</accession>
<feature type="domain" description="MYND-type" evidence="5">
    <location>
        <begin position="1125"/>
        <end position="1167"/>
    </location>
</feature>
<comment type="caution">
    <text evidence="6">The sequence shown here is derived from an EMBL/GenBank/DDBJ whole genome shotgun (WGS) entry which is preliminary data.</text>
</comment>
<evidence type="ECO:0000256" key="3">
    <source>
        <dbReference type="ARBA" id="ARBA00022833"/>
    </source>
</evidence>
<dbReference type="PANTHER" id="PTHR10237:SF15">
    <property type="entry name" value="LD37257P"/>
    <property type="match status" value="1"/>
</dbReference>
<evidence type="ECO:0000256" key="1">
    <source>
        <dbReference type="ARBA" id="ARBA00022723"/>
    </source>
</evidence>
<evidence type="ECO:0000256" key="2">
    <source>
        <dbReference type="ARBA" id="ARBA00022771"/>
    </source>
</evidence>
<evidence type="ECO:0000259" key="5">
    <source>
        <dbReference type="PROSITE" id="PS50865"/>
    </source>
</evidence>
<protein>
    <recommendedName>
        <fullName evidence="5">MYND-type domain-containing protein</fullName>
    </recommendedName>
</protein>
<dbReference type="InterPro" id="IPR024119">
    <property type="entry name" value="TF_DEAF-1"/>
</dbReference>
<dbReference type="SUPFAM" id="SSF144232">
    <property type="entry name" value="HIT/MYND zinc finger-like"/>
    <property type="match status" value="1"/>
</dbReference>
<dbReference type="AlphaFoldDB" id="A0AAX6MLN1"/>
<gene>
    <name evidence="6" type="ORF">Daesc_005834</name>
</gene>
<proteinExistence type="predicted"/>
<organism evidence="6 7">
    <name type="scientific">Daldinia eschscholtzii</name>
    <dbReference type="NCBI Taxonomy" id="292717"/>
    <lineage>
        <taxon>Eukaryota</taxon>
        <taxon>Fungi</taxon>
        <taxon>Dikarya</taxon>
        <taxon>Ascomycota</taxon>
        <taxon>Pezizomycotina</taxon>
        <taxon>Sordariomycetes</taxon>
        <taxon>Xylariomycetidae</taxon>
        <taxon>Xylariales</taxon>
        <taxon>Hypoxylaceae</taxon>
        <taxon>Daldinia</taxon>
    </lineage>
</organism>
<keyword evidence="1" id="KW-0479">Metal-binding</keyword>
<keyword evidence="2 4" id="KW-0863">Zinc-finger</keyword>
<dbReference type="GO" id="GO:0000981">
    <property type="term" value="F:DNA-binding transcription factor activity, RNA polymerase II-specific"/>
    <property type="evidence" value="ECO:0007669"/>
    <property type="project" value="TreeGrafter"/>
</dbReference>
<dbReference type="PROSITE" id="PS50865">
    <property type="entry name" value="ZF_MYND_2"/>
    <property type="match status" value="1"/>
</dbReference>
<keyword evidence="7" id="KW-1185">Reference proteome</keyword>
<dbReference type="Pfam" id="PF01753">
    <property type="entry name" value="zf-MYND"/>
    <property type="match status" value="1"/>
</dbReference>
<keyword evidence="3" id="KW-0862">Zinc</keyword>
<dbReference type="Gene3D" id="6.10.140.2220">
    <property type="match status" value="1"/>
</dbReference>
<name>A0AAX6MLN1_9PEZI</name>
<dbReference type="EMBL" id="JBANMG010000005">
    <property type="protein sequence ID" value="KAK6953529.1"/>
    <property type="molecule type" value="Genomic_DNA"/>
</dbReference>
<dbReference type="PANTHER" id="PTHR10237">
    <property type="entry name" value="DEFORMED EPIDERMAL AUTOREGULATORY FACTOR 1 HOMOLOG SUPPRESSIN"/>
    <property type="match status" value="1"/>
</dbReference>
<evidence type="ECO:0000256" key="4">
    <source>
        <dbReference type="PROSITE-ProRule" id="PRU00134"/>
    </source>
</evidence>
<dbReference type="GO" id="GO:0005634">
    <property type="term" value="C:nucleus"/>
    <property type="evidence" value="ECO:0007669"/>
    <property type="project" value="TreeGrafter"/>
</dbReference>
<dbReference type="Pfam" id="PF14737">
    <property type="entry name" value="DUF4470"/>
    <property type="match status" value="1"/>
</dbReference>
<dbReference type="InterPro" id="IPR002893">
    <property type="entry name" value="Znf_MYND"/>
</dbReference>
<dbReference type="Proteomes" id="UP001369815">
    <property type="component" value="Unassembled WGS sequence"/>
</dbReference>